<feature type="compositionally biased region" description="Low complexity" evidence="5">
    <location>
        <begin position="930"/>
        <end position="941"/>
    </location>
</feature>
<feature type="compositionally biased region" description="Acidic residues" evidence="5">
    <location>
        <begin position="1446"/>
        <end position="1457"/>
    </location>
</feature>
<reference evidence="7" key="1">
    <citation type="journal article" date="2020" name="Mol. Plant Microbe Interact.">
        <title>Genome Sequence of the Biocontrol Agent Coniothyrium minitans strain Conio (IMI 134523).</title>
        <authorList>
            <person name="Patel D."/>
            <person name="Shittu T.A."/>
            <person name="Baroncelli R."/>
            <person name="Muthumeenakshi S."/>
            <person name="Osborne T.H."/>
            <person name="Janganan T.K."/>
            <person name="Sreenivasaprasad S."/>
        </authorList>
    </citation>
    <scope>NUCLEOTIDE SEQUENCE</scope>
    <source>
        <strain evidence="7">Conio</strain>
    </source>
</reference>
<dbReference type="GO" id="GO:0031032">
    <property type="term" value="P:actomyosin structure organization"/>
    <property type="evidence" value="ECO:0007669"/>
    <property type="project" value="TreeGrafter"/>
</dbReference>
<feature type="compositionally biased region" description="Polar residues" evidence="5">
    <location>
        <begin position="1243"/>
        <end position="1252"/>
    </location>
</feature>
<organism evidence="7 8">
    <name type="scientific">Paraphaeosphaeria minitans</name>
    <dbReference type="NCBI Taxonomy" id="565426"/>
    <lineage>
        <taxon>Eukaryota</taxon>
        <taxon>Fungi</taxon>
        <taxon>Dikarya</taxon>
        <taxon>Ascomycota</taxon>
        <taxon>Pezizomycotina</taxon>
        <taxon>Dothideomycetes</taxon>
        <taxon>Pleosporomycetidae</taxon>
        <taxon>Pleosporales</taxon>
        <taxon>Massarineae</taxon>
        <taxon>Didymosphaeriaceae</taxon>
        <taxon>Paraphaeosphaeria</taxon>
    </lineage>
</organism>
<keyword evidence="6" id="KW-1133">Transmembrane helix</keyword>
<comment type="catalytic activity">
    <reaction evidence="3">
        <text>L-seryl-[protein] + ATP = O-phospho-L-seryl-[protein] + ADP + H(+)</text>
        <dbReference type="Rhea" id="RHEA:17989"/>
        <dbReference type="Rhea" id="RHEA-COMP:9863"/>
        <dbReference type="Rhea" id="RHEA-COMP:11604"/>
        <dbReference type="ChEBI" id="CHEBI:15378"/>
        <dbReference type="ChEBI" id="CHEBI:29999"/>
        <dbReference type="ChEBI" id="CHEBI:30616"/>
        <dbReference type="ChEBI" id="CHEBI:83421"/>
        <dbReference type="ChEBI" id="CHEBI:456216"/>
        <dbReference type="EC" id="2.7.11.1"/>
    </reaction>
</comment>
<dbReference type="EMBL" id="WJXW01000002">
    <property type="protein sequence ID" value="KAF9739683.1"/>
    <property type="molecule type" value="Genomic_DNA"/>
</dbReference>
<dbReference type="GO" id="GO:0005737">
    <property type="term" value="C:cytoplasm"/>
    <property type="evidence" value="ECO:0007669"/>
    <property type="project" value="TreeGrafter"/>
</dbReference>
<protein>
    <submittedName>
        <fullName evidence="7">Uncharacterized protein</fullName>
    </submittedName>
</protein>
<keyword evidence="6" id="KW-0812">Transmembrane</keyword>
<keyword evidence="1" id="KW-0597">Phosphoprotein</keyword>
<evidence type="ECO:0000313" key="7">
    <source>
        <dbReference type="EMBL" id="KAF9739683.1"/>
    </source>
</evidence>
<feature type="compositionally biased region" description="Basic and acidic residues" evidence="5">
    <location>
        <begin position="1254"/>
        <end position="1263"/>
    </location>
</feature>
<proteinExistence type="predicted"/>
<feature type="compositionally biased region" description="Pro residues" evidence="5">
    <location>
        <begin position="749"/>
        <end position="759"/>
    </location>
</feature>
<feature type="compositionally biased region" description="Basic and acidic residues" evidence="5">
    <location>
        <begin position="1549"/>
        <end position="1570"/>
    </location>
</feature>
<comment type="caution">
    <text evidence="7">The sequence shown here is derived from an EMBL/GenBank/DDBJ whole genome shotgun (WGS) entry which is preliminary data.</text>
</comment>
<feature type="compositionally biased region" description="Basic and acidic residues" evidence="5">
    <location>
        <begin position="474"/>
        <end position="488"/>
    </location>
</feature>
<sequence length="1580" mass="171714">MNEINPEETLFASNPYMDSTAMDETYEVHFAAWITVMLVVFSGGLLGALLSRYCISIVPPEDQNRSEEYTQPPIPKTVNFLIKCHSDGTLSRSGTGASSAREDSSVVTVLRDENAALKQKLTDAQHIINTSTDQGMQALNTINSKFRDSEAECNLLRRRIEEEQSRTNGWKKVSQEEREARDLLEQEVRDVEIDRGSAARERDDAITERDDLRRDNFQLGAELKSLGEQLDQALKQCADDQAATESSKQARQMAEEIVMDKSKLSDRLEQQVKYQQEIINALRRGLHEKVESAQLRQQEKGTKEIADLRADNKRIVQELTQARGDATGQAKRNGELQKELTEARNEAIEQSQLLQKERATEKGRQQSADGEISGLKEQVERLTVEINKITGLEKRVTLLRQQRDIARDEVRSGVERITELESQLKSSPDDDSSVKLKDAQTEIHELKKENEQLRSHEMDLKVEISDLESLLAESEEKTRAAETRESKLAGDLANHRKKLEGVQAELEKHKKKAETTGASSRAPVGRRSAPSPLTPFRNSPGRGASSPAVQRGNTGPTTLSSSKAPLPSISNVSNDGNKKREGGELPRPGQKDDVPPARPSSSRPSGFTGPQSLSDASVKLAPETTKGTRLIAAARGAPKGRPSQQSPTRENWPPPTTGSQRSTTTKPPERQVKQESLGVSGASKPPAPKQKEERSESESGSGSGSEDEGRIKVSMTRVSLHNFLTPRVKDDRPTKRSWNVKEQPAAGKKPPPQRRPPNPDLFSNQTAAFTSSSTGGIFESMRSKGLPGTQAAPTAIQQPFQQPQDGAATTGQYKLPIKFDPAAHLSAIDQSGTFGFAHLNPLQAPGPVLPQQPQAGLTTTGQAQSPTRSNLGSQTQDFNQSGAFKFTLPPELQAAGALPAAGPASDKLKTTGWNFANTSNARIEIFKNRSSAPSFGAPSASTDTEQPGSRALDRSSRLGQATTAIDAPQTVAPSLAVAPASTVTEPPNNKGPVRSSRGQETSAPAAAQDQHTTSAPPIHGPADLLSPTSPRESIDDDSLYNEPSNRAPRSPRELMDDDSLYNEPSNRGPLSLNANDLDSDDDPMTFIGTDNKTNKYQGYQPYQPGESDDEALQGHFEPGMHERPGAGAVEDELGGFSPLQSPLAAEPLGPTSPVWEPRQPASSAFPGFANTGPVKDDSAREPFGGFEQQRETAVQDSPKPDVGGESPVQPSSTGSRFAGSGRKPSWGGQSSERIKHATRPSGRDSNPNQTHADPSARSRERRGAFVPYREEDEIQRPHRGAEKGAGRRGSMDTMTGPGSQAGNDGHMEVDLPAQNPFGQGQMNAPAVNPFGQSQNQAPFINPFKQSQMNAPPVNPFLQSPNHAPVVNPFGQSQNRAPFINPFKQPQQPSASRARNPFSQQHTTRAPEPNSYPSRPHMHTNSANQGRALTVGWSEEEEPTAAPANDDGGDGMDVDTPEGEERTADMAPEEVEELTDLFTEGWDAIDDIDDNEDDPRLEDDYVAPEEKEYPGVKFKAQTPAKGDVDEDEDEEPVRTPGRMGTGLKNFLTKEAGEGTVRRAPRDKAAQKDYLDKMLGGYGDSD</sequence>
<comment type="catalytic activity">
    <reaction evidence="2">
        <text>L-threonyl-[protein] + ATP = O-phospho-L-threonyl-[protein] + ADP + H(+)</text>
        <dbReference type="Rhea" id="RHEA:46608"/>
        <dbReference type="Rhea" id="RHEA-COMP:11060"/>
        <dbReference type="Rhea" id="RHEA-COMP:11605"/>
        <dbReference type="ChEBI" id="CHEBI:15378"/>
        <dbReference type="ChEBI" id="CHEBI:30013"/>
        <dbReference type="ChEBI" id="CHEBI:30616"/>
        <dbReference type="ChEBI" id="CHEBI:61977"/>
        <dbReference type="ChEBI" id="CHEBI:456216"/>
        <dbReference type="EC" id="2.7.11.1"/>
    </reaction>
</comment>
<feature type="compositionally biased region" description="Basic and acidic residues" evidence="5">
    <location>
        <begin position="1274"/>
        <end position="1285"/>
    </location>
</feature>
<keyword evidence="6" id="KW-0472">Membrane</keyword>
<feature type="compositionally biased region" description="Polar residues" evidence="5">
    <location>
        <begin position="547"/>
        <end position="575"/>
    </location>
</feature>
<feature type="region of interest" description="Disordered" evidence="5">
    <location>
        <begin position="927"/>
        <end position="1469"/>
    </location>
</feature>
<feature type="transmembrane region" description="Helical" evidence="6">
    <location>
        <begin position="30"/>
        <end position="50"/>
    </location>
</feature>
<feature type="region of interest" description="Disordered" evidence="5">
    <location>
        <begin position="1484"/>
        <end position="1580"/>
    </location>
</feature>
<feature type="compositionally biased region" description="Basic and acidic residues" evidence="5">
    <location>
        <begin position="576"/>
        <end position="595"/>
    </location>
</feature>
<gene>
    <name evidence="7" type="ORF">PMIN01_02317</name>
</gene>
<accession>A0A9P6GQH9</accession>
<evidence type="ECO:0000256" key="2">
    <source>
        <dbReference type="ARBA" id="ARBA00047899"/>
    </source>
</evidence>
<feature type="coiled-coil region" evidence="4">
    <location>
        <begin position="305"/>
        <end position="357"/>
    </location>
</feature>
<evidence type="ECO:0000256" key="5">
    <source>
        <dbReference type="SAM" id="MobiDB-lite"/>
    </source>
</evidence>
<evidence type="ECO:0000256" key="3">
    <source>
        <dbReference type="ARBA" id="ARBA00048679"/>
    </source>
</evidence>
<dbReference type="Proteomes" id="UP000756921">
    <property type="component" value="Unassembled WGS sequence"/>
</dbReference>
<dbReference type="GO" id="GO:0005856">
    <property type="term" value="C:cytoskeleton"/>
    <property type="evidence" value="ECO:0007669"/>
    <property type="project" value="TreeGrafter"/>
</dbReference>
<dbReference type="PANTHER" id="PTHR22988">
    <property type="entry name" value="MYOTONIC DYSTROPHY S/T KINASE-RELATED"/>
    <property type="match status" value="1"/>
</dbReference>
<feature type="region of interest" description="Disordered" evidence="5">
    <location>
        <begin position="844"/>
        <end position="886"/>
    </location>
</feature>
<evidence type="ECO:0000256" key="6">
    <source>
        <dbReference type="SAM" id="Phobius"/>
    </source>
</evidence>
<feature type="region of interest" description="Disordered" evidence="5">
    <location>
        <begin position="472"/>
        <end position="808"/>
    </location>
</feature>
<feature type="coiled-coil region" evidence="4">
    <location>
        <begin position="146"/>
        <end position="194"/>
    </location>
</feature>
<feature type="compositionally biased region" description="Polar residues" evidence="5">
    <location>
        <begin position="657"/>
        <end position="666"/>
    </location>
</feature>
<feature type="compositionally biased region" description="Polar residues" evidence="5">
    <location>
        <begin position="851"/>
        <end position="882"/>
    </location>
</feature>
<feature type="compositionally biased region" description="Polar residues" evidence="5">
    <location>
        <begin position="1383"/>
        <end position="1403"/>
    </location>
</feature>
<feature type="compositionally biased region" description="Polar residues" evidence="5">
    <location>
        <begin position="761"/>
        <end position="775"/>
    </location>
</feature>
<dbReference type="PANTHER" id="PTHR22988:SF71">
    <property type="entry name" value="CITRON RHO-INTERACTING KINASE"/>
    <property type="match status" value="1"/>
</dbReference>
<evidence type="ECO:0000313" key="8">
    <source>
        <dbReference type="Proteomes" id="UP000756921"/>
    </source>
</evidence>
<feature type="compositionally biased region" description="Polar residues" evidence="5">
    <location>
        <begin position="1292"/>
        <end position="1302"/>
    </location>
</feature>
<dbReference type="InterPro" id="IPR050839">
    <property type="entry name" value="Rho-assoc_Ser/Thr_Kinase"/>
</dbReference>
<keyword evidence="8" id="KW-1185">Reference proteome</keyword>
<feature type="compositionally biased region" description="Polar residues" evidence="5">
    <location>
        <begin position="1330"/>
        <end position="1349"/>
    </location>
</feature>
<evidence type="ECO:0000256" key="1">
    <source>
        <dbReference type="ARBA" id="ARBA00022553"/>
    </source>
</evidence>
<dbReference type="GO" id="GO:0004674">
    <property type="term" value="F:protein serine/threonine kinase activity"/>
    <property type="evidence" value="ECO:0007669"/>
    <property type="project" value="UniProtKB-EC"/>
</dbReference>
<dbReference type="Gene3D" id="1.10.287.1490">
    <property type="match status" value="1"/>
</dbReference>
<keyword evidence="4" id="KW-0175">Coiled coil</keyword>
<feature type="compositionally biased region" description="Polar residues" evidence="5">
    <location>
        <begin position="791"/>
        <end position="808"/>
    </location>
</feature>
<evidence type="ECO:0000256" key="4">
    <source>
        <dbReference type="SAM" id="Coils"/>
    </source>
</evidence>
<name>A0A9P6GQH9_9PLEO</name>
<feature type="compositionally biased region" description="Polar residues" evidence="5">
    <location>
        <begin position="1088"/>
        <end position="1097"/>
    </location>
</feature>
<dbReference type="OrthoDB" id="10663815at2759"/>
<feature type="compositionally biased region" description="Acidic residues" evidence="5">
    <location>
        <begin position="1484"/>
        <end position="1502"/>
    </location>
</feature>